<name>A0A846WQV3_9ACTN</name>
<evidence type="ECO:0000313" key="1">
    <source>
        <dbReference type="EMBL" id="NKY03160.1"/>
    </source>
</evidence>
<dbReference type="RefSeq" id="WP_006368232.1">
    <property type="nucleotide sequence ID" value="NZ_CP073075.1"/>
</dbReference>
<evidence type="ECO:0000313" key="2">
    <source>
        <dbReference type="Proteomes" id="UP000563898"/>
    </source>
</evidence>
<gene>
    <name evidence="1" type="ORF">HGA05_16445</name>
</gene>
<accession>A0A846WQV3</accession>
<comment type="caution">
    <text evidence="1">The sequence shown here is derived from an EMBL/GenBank/DDBJ whole genome shotgun (WGS) entry which is preliminary data.</text>
</comment>
<dbReference type="AlphaFoldDB" id="A0A846WQV3"/>
<protein>
    <submittedName>
        <fullName evidence="1">Uncharacterized protein</fullName>
    </submittedName>
</protein>
<sequence length="158" mass="16388">MNTITTARRFRNRALIGLAGLGVGTGLVLGGAGLATAGTVPITHPGEPTVAMTITNHTNRTEFLQGATPGAGQWVQSPRAQLAPGATETIVSNAPHSPSESVMVTYRIGAFGPKAVYNIENAKGAVNLNATGTTSGNYWINAHIDTGYPTVNVGYDLW</sequence>
<organism evidence="1 2">
    <name type="scientific">Gordonia polyisoprenivorans</name>
    <dbReference type="NCBI Taxonomy" id="84595"/>
    <lineage>
        <taxon>Bacteria</taxon>
        <taxon>Bacillati</taxon>
        <taxon>Actinomycetota</taxon>
        <taxon>Actinomycetes</taxon>
        <taxon>Mycobacteriales</taxon>
        <taxon>Gordoniaceae</taxon>
        <taxon>Gordonia</taxon>
    </lineage>
</organism>
<proteinExistence type="predicted"/>
<reference evidence="1 2" key="1">
    <citation type="submission" date="2020-04" db="EMBL/GenBank/DDBJ databases">
        <title>MicrobeNet Type strains.</title>
        <authorList>
            <person name="Nicholson A.C."/>
        </authorList>
    </citation>
    <scope>NUCLEOTIDE SEQUENCE [LARGE SCALE GENOMIC DNA]</scope>
    <source>
        <strain evidence="1 2">ATCC BAA-14</strain>
    </source>
</reference>
<dbReference type="Proteomes" id="UP000563898">
    <property type="component" value="Unassembled WGS sequence"/>
</dbReference>
<dbReference type="EMBL" id="JAAXPC010000009">
    <property type="protein sequence ID" value="NKY03160.1"/>
    <property type="molecule type" value="Genomic_DNA"/>
</dbReference>